<organism evidence="2 3">
    <name type="scientific">Streptomyces chartreusis</name>
    <dbReference type="NCBI Taxonomy" id="1969"/>
    <lineage>
        <taxon>Bacteria</taxon>
        <taxon>Bacillati</taxon>
        <taxon>Actinomycetota</taxon>
        <taxon>Actinomycetes</taxon>
        <taxon>Kitasatosporales</taxon>
        <taxon>Streptomycetaceae</taxon>
        <taxon>Streptomyces</taxon>
    </lineage>
</organism>
<reference evidence="2 3" key="1">
    <citation type="submission" date="2020-06" db="EMBL/GenBank/DDBJ databases">
        <title>Genome mining for natural products.</title>
        <authorList>
            <person name="Zhang B."/>
            <person name="Shi J."/>
            <person name="Ge H."/>
        </authorList>
    </citation>
    <scope>NUCLEOTIDE SEQUENCE [LARGE SCALE GENOMIC DNA]</scope>
    <source>
        <strain evidence="2 3">NA02069</strain>
    </source>
</reference>
<proteinExistence type="predicted"/>
<dbReference type="RefSeq" id="WP_176576952.1">
    <property type="nucleotide sequence ID" value="NZ_CBDRGH010000006.1"/>
</dbReference>
<accession>A0A7H8TCZ6</accession>
<dbReference type="Proteomes" id="UP000509418">
    <property type="component" value="Chromosome"/>
</dbReference>
<feature type="region of interest" description="Disordered" evidence="1">
    <location>
        <begin position="151"/>
        <end position="188"/>
    </location>
</feature>
<evidence type="ECO:0000256" key="1">
    <source>
        <dbReference type="SAM" id="MobiDB-lite"/>
    </source>
</evidence>
<name>A0A7H8TCZ6_STRCX</name>
<gene>
    <name evidence="2" type="ORF">HUT05_30305</name>
</gene>
<dbReference type="EMBL" id="CP056041">
    <property type="protein sequence ID" value="QKZ21254.1"/>
    <property type="molecule type" value="Genomic_DNA"/>
</dbReference>
<dbReference type="AlphaFoldDB" id="A0A7H8TCZ6"/>
<keyword evidence="3" id="KW-1185">Reference proteome</keyword>
<protein>
    <submittedName>
        <fullName evidence="2">Uncharacterized protein</fullName>
    </submittedName>
</protein>
<sequence>MDTQVASSSAITEWLARAHPTPEHARAEWTVQGVALLPLGRQFAAVRIPGSLVHAALGSADADVVAELLSLRLRGPVIHDHRSTGPTYYALIQWHAGLIWDRGDTAPCLQGDTYLGVPHIDRREPPGTYWVSPPRHEGDLCRPQAVRDLIDAGRQQFGQENETPPGKTKGESRSRSLACPAGSEEVAR</sequence>
<evidence type="ECO:0000313" key="2">
    <source>
        <dbReference type="EMBL" id="QKZ21254.1"/>
    </source>
</evidence>
<evidence type="ECO:0000313" key="3">
    <source>
        <dbReference type="Proteomes" id="UP000509418"/>
    </source>
</evidence>